<dbReference type="Proteomes" id="UP000444960">
    <property type="component" value="Unassembled WGS sequence"/>
</dbReference>
<evidence type="ECO:0000313" key="1">
    <source>
        <dbReference type="EMBL" id="GEE00185.1"/>
    </source>
</evidence>
<reference evidence="2" key="1">
    <citation type="submission" date="2019-06" db="EMBL/GenBank/DDBJ databases">
        <title>Gordonia isolated from sludge of a wastewater treatment plant.</title>
        <authorList>
            <person name="Tamura T."/>
            <person name="Aoyama K."/>
            <person name="Kang Y."/>
            <person name="Saito S."/>
            <person name="Akiyama N."/>
            <person name="Yazawa K."/>
            <person name="Gonoi T."/>
            <person name="Mikami Y."/>
        </authorList>
    </citation>
    <scope>NUCLEOTIDE SEQUENCE [LARGE SCALE GENOMIC DNA]</scope>
    <source>
        <strain evidence="2">NBRC 107696</strain>
    </source>
</reference>
<evidence type="ECO:0000313" key="2">
    <source>
        <dbReference type="Proteomes" id="UP000444960"/>
    </source>
</evidence>
<organism evidence="1 2">
    <name type="scientific">Gordonia spumicola</name>
    <dbReference type="NCBI Taxonomy" id="589161"/>
    <lineage>
        <taxon>Bacteria</taxon>
        <taxon>Bacillati</taxon>
        <taxon>Actinomycetota</taxon>
        <taxon>Actinomycetes</taxon>
        <taxon>Mycobacteriales</taxon>
        <taxon>Gordoniaceae</taxon>
        <taxon>Gordonia</taxon>
    </lineage>
</organism>
<dbReference type="EMBL" id="BJOV01000002">
    <property type="protein sequence ID" value="GEE00185.1"/>
    <property type="molecule type" value="Genomic_DNA"/>
</dbReference>
<proteinExistence type="predicted"/>
<dbReference type="OrthoDB" id="5194065at2"/>
<protein>
    <recommendedName>
        <fullName evidence="3">Head-to-tail stopper</fullName>
    </recommendedName>
</protein>
<gene>
    <name evidence="1" type="ORF">nbrc107696_06310</name>
</gene>
<evidence type="ECO:0008006" key="3">
    <source>
        <dbReference type="Google" id="ProtNLM"/>
    </source>
</evidence>
<dbReference type="AlphaFoldDB" id="A0A7I9V426"/>
<name>A0A7I9V426_9ACTN</name>
<accession>A0A7I9V426</accession>
<sequence>MDEFPLLFTVGHRAFDQGAEDAHGNPVEFWFPAVPKPVYGWGAPQTSEPKLAGHDREIVEVEMLVPPGFDCSHRDRMVLDGVEFEVVGGPEMFDHNPFGWNPGGVINLKAVNG</sequence>
<comment type="caution">
    <text evidence="1">The sequence shown here is derived from an EMBL/GenBank/DDBJ whole genome shotgun (WGS) entry which is preliminary data.</text>
</comment>
<keyword evidence="2" id="KW-1185">Reference proteome</keyword>